<dbReference type="OrthoDB" id="8719578at2"/>
<dbReference type="GO" id="GO:0015689">
    <property type="term" value="P:molybdate ion transport"/>
    <property type="evidence" value="ECO:0007669"/>
    <property type="project" value="InterPro"/>
</dbReference>
<dbReference type="Proteomes" id="UP000199437">
    <property type="component" value="Unassembled WGS sequence"/>
</dbReference>
<dbReference type="Pfam" id="PF03459">
    <property type="entry name" value="TOBE"/>
    <property type="match status" value="1"/>
</dbReference>
<dbReference type="InterPro" id="IPR008995">
    <property type="entry name" value="Mo/tungstate-bd_C_term_dom"/>
</dbReference>
<evidence type="ECO:0000256" key="2">
    <source>
        <dbReference type="PROSITE-ProRule" id="PRU01213"/>
    </source>
</evidence>
<dbReference type="InterPro" id="IPR004606">
    <property type="entry name" value="Mop_domain"/>
</dbReference>
<sequence length="115" mass="12487">MVSLAAGDVKLKSIVIDTASTCDYLLVGKEVNVIFKEMEVSISTQPDLPISLQNEITGKITRLEIGEILSKVTLETEVGTVVSVISTNSAERLGLKEEQQVYAMIKTNEVMLSAE</sequence>
<evidence type="ECO:0000313" key="5">
    <source>
        <dbReference type="Proteomes" id="UP000199437"/>
    </source>
</evidence>
<organism evidence="4 5">
    <name type="scientific">Roseivirga pacifica</name>
    <dbReference type="NCBI Taxonomy" id="1267423"/>
    <lineage>
        <taxon>Bacteria</taxon>
        <taxon>Pseudomonadati</taxon>
        <taxon>Bacteroidota</taxon>
        <taxon>Cytophagia</taxon>
        <taxon>Cytophagales</taxon>
        <taxon>Roseivirgaceae</taxon>
        <taxon>Roseivirga</taxon>
    </lineage>
</organism>
<accession>A0A1I0QEE0</accession>
<dbReference type="EMBL" id="FOIR01000002">
    <property type="protein sequence ID" value="SEW25364.1"/>
    <property type="molecule type" value="Genomic_DNA"/>
</dbReference>
<dbReference type="PROSITE" id="PS51866">
    <property type="entry name" value="MOP"/>
    <property type="match status" value="1"/>
</dbReference>
<dbReference type="AlphaFoldDB" id="A0A1I0QEE0"/>
<proteinExistence type="predicted"/>
<name>A0A1I0QEE0_9BACT</name>
<keyword evidence="5" id="KW-1185">Reference proteome</keyword>
<gene>
    <name evidence="4" type="ORF">SAMN05216290_2254</name>
</gene>
<evidence type="ECO:0000256" key="1">
    <source>
        <dbReference type="ARBA" id="ARBA00022505"/>
    </source>
</evidence>
<dbReference type="GeneID" id="99986960"/>
<feature type="domain" description="Mop" evidence="3">
    <location>
        <begin position="49"/>
        <end position="114"/>
    </location>
</feature>
<evidence type="ECO:0000313" key="4">
    <source>
        <dbReference type="EMBL" id="SEW25364.1"/>
    </source>
</evidence>
<dbReference type="RefSeq" id="WP_139177512.1">
    <property type="nucleotide sequence ID" value="NZ_FOIR01000002.1"/>
</dbReference>
<dbReference type="STRING" id="1267423.SAMN05216290_2254"/>
<dbReference type="Gene3D" id="2.40.50.100">
    <property type="match status" value="1"/>
</dbReference>
<keyword evidence="1 2" id="KW-0500">Molybdenum</keyword>
<reference evidence="5" key="1">
    <citation type="submission" date="2016-10" db="EMBL/GenBank/DDBJ databases">
        <authorList>
            <person name="Varghese N."/>
            <person name="Submissions S."/>
        </authorList>
    </citation>
    <scope>NUCLEOTIDE SEQUENCE [LARGE SCALE GENOMIC DNA]</scope>
    <source>
        <strain evidence="5">CGMCC 1.12402</strain>
    </source>
</reference>
<dbReference type="SUPFAM" id="SSF50331">
    <property type="entry name" value="MOP-like"/>
    <property type="match status" value="1"/>
</dbReference>
<evidence type="ECO:0000259" key="3">
    <source>
        <dbReference type="PROSITE" id="PS51866"/>
    </source>
</evidence>
<dbReference type="InterPro" id="IPR005116">
    <property type="entry name" value="Transp-assoc_OB_typ1"/>
</dbReference>
<protein>
    <submittedName>
        <fullName evidence="4">Molybdenum-pterin binding domain-containing protein</fullName>
    </submittedName>
</protein>